<comment type="caution">
    <text evidence="1">The sequence shown here is derived from an EMBL/GenBank/DDBJ whole genome shotgun (WGS) entry which is preliminary data.</text>
</comment>
<proteinExistence type="predicted"/>
<keyword evidence="2" id="KW-1185">Reference proteome</keyword>
<organism evidence="1 2">
    <name type="scientific">Neurospora intermedia</name>
    <dbReference type="NCBI Taxonomy" id="5142"/>
    <lineage>
        <taxon>Eukaryota</taxon>
        <taxon>Fungi</taxon>
        <taxon>Dikarya</taxon>
        <taxon>Ascomycota</taxon>
        <taxon>Pezizomycotina</taxon>
        <taxon>Sordariomycetes</taxon>
        <taxon>Sordariomycetidae</taxon>
        <taxon>Sordariales</taxon>
        <taxon>Sordariaceae</taxon>
        <taxon>Neurospora</taxon>
    </lineage>
</organism>
<gene>
    <name evidence="1" type="ORF">QR685DRAFT_13269</name>
</gene>
<sequence>MIRLMHCPVLRSPYSITPFSPFFPSPPSSLPADYICKRAERSSRVLFLFTQAARVGALELDVAINTRLVTQKGTPASPASPASRYLYRCASLLPLSKVYKDLIPPLHLPPLLFDIIYAFRLDLFFTSAIGSLRCRRHLRSQPAKPYLLPVVDALGLPRLLTRHYPNFQLRQITVLINPPNAWALPHCCTHRRLSMITTPSSSSIPPSWPYNCTPLSHTTPFTERNNIPF</sequence>
<accession>A0ABR3DPH4</accession>
<reference evidence="1 2" key="1">
    <citation type="submission" date="2023-09" db="EMBL/GenBank/DDBJ databases">
        <title>Multi-omics analysis of a traditional fermented food reveals byproduct-associated fungal strains for waste-to-food upcycling.</title>
        <authorList>
            <consortium name="Lawrence Berkeley National Laboratory"/>
            <person name="Rekdal V.M."/>
            <person name="Villalobos-Escobedo J.M."/>
            <person name="Rodriguez-Valeron N."/>
            <person name="Garcia M.O."/>
            <person name="Vasquez D.P."/>
            <person name="Damayanti I."/>
            <person name="Sorensen P.M."/>
            <person name="Baidoo E.E."/>
            <person name="De Carvalho A.C."/>
            <person name="Riley R."/>
            <person name="Lipzen A."/>
            <person name="He G."/>
            <person name="Yan M."/>
            <person name="Haridas S."/>
            <person name="Daum C."/>
            <person name="Yoshinaga Y."/>
            <person name="Ng V."/>
            <person name="Grigoriev I.V."/>
            <person name="Munk R."/>
            <person name="Nuraida L."/>
            <person name="Wijaya C.H."/>
            <person name="Morales P.-C."/>
            <person name="Keasling J.D."/>
        </authorList>
    </citation>
    <scope>NUCLEOTIDE SEQUENCE [LARGE SCALE GENOMIC DNA]</scope>
    <source>
        <strain evidence="1 2">FGSC 2613</strain>
    </source>
</reference>
<evidence type="ECO:0000313" key="2">
    <source>
        <dbReference type="Proteomes" id="UP001451303"/>
    </source>
</evidence>
<dbReference type="EMBL" id="JAVLET010000001">
    <property type="protein sequence ID" value="KAL0474544.1"/>
    <property type="molecule type" value="Genomic_DNA"/>
</dbReference>
<protein>
    <submittedName>
        <fullName evidence="1">Uncharacterized protein</fullName>
    </submittedName>
</protein>
<name>A0ABR3DPH4_NEUIN</name>
<evidence type="ECO:0000313" key="1">
    <source>
        <dbReference type="EMBL" id="KAL0474544.1"/>
    </source>
</evidence>
<dbReference type="Proteomes" id="UP001451303">
    <property type="component" value="Unassembled WGS sequence"/>
</dbReference>